<gene>
    <name evidence="7" type="primary">Dana\GF15247</name>
    <name evidence="7" type="synonym">dana_GLEANR_16013</name>
    <name evidence="7" type="ORF">GF15247</name>
</gene>
<keyword evidence="3" id="KW-1015">Disulfide bond</keyword>
<evidence type="ECO:0000313" key="8">
    <source>
        <dbReference type="Proteomes" id="UP000007801"/>
    </source>
</evidence>
<comment type="similarity">
    <text evidence="4">Belongs to the venom Kunitz-type family. 03 (sub-Kunitz) subfamily.</text>
</comment>
<reference evidence="7 8" key="1">
    <citation type="journal article" date="2007" name="Nature">
        <title>Evolution of genes and genomes on the Drosophila phylogeny.</title>
        <authorList>
            <consortium name="Drosophila 12 Genomes Consortium"/>
            <person name="Clark A.G."/>
            <person name="Eisen M.B."/>
            <person name="Smith D.R."/>
            <person name="Bergman C.M."/>
            <person name="Oliver B."/>
            <person name="Markow T.A."/>
            <person name="Kaufman T.C."/>
            <person name="Kellis M."/>
            <person name="Gelbart W."/>
            <person name="Iyer V.N."/>
            <person name="Pollard D.A."/>
            <person name="Sackton T.B."/>
            <person name="Larracuente A.M."/>
            <person name="Singh N.D."/>
            <person name="Abad J.P."/>
            <person name="Abt D.N."/>
            <person name="Adryan B."/>
            <person name="Aguade M."/>
            <person name="Akashi H."/>
            <person name="Anderson W.W."/>
            <person name="Aquadro C.F."/>
            <person name="Ardell D.H."/>
            <person name="Arguello R."/>
            <person name="Artieri C.G."/>
            <person name="Barbash D.A."/>
            <person name="Barker D."/>
            <person name="Barsanti P."/>
            <person name="Batterham P."/>
            <person name="Batzoglou S."/>
            <person name="Begun D."/>
            <person name="Bhutkar A."/>
            <person name="Blanco E."/>
            <person name="Bosak S.A."/>
            <person name="Bradley R.K."/>
            <person name="Brand A.D."/>
            <person name="Brent M.R."/>
            <person name="Brooks A.N."/>
            <person name="Brown R.H."/>
            <person name="Butlin R.K."/>
            <person name="Caggese C."/>
            <person name="Calvi B.R."/>
            <person name="Bernardo de Carvalho A."/>
            <person name="Caspi A."/>
            <person name="Castrezana S."/>
            <person name="Celniker S.E."/>
            <person name="Chang J.L."/>
            <person name="Chapple C."/>
            <person name="Chatterji S."/>
            <person name="Chinwalla A."/>
            <person name="Civetta A."/>
            <person name="Clifton S.W."/>
            <person name="Comeron J.M."/>
            <person name="Costello J.C."/>
            <person name="Coyne J.A."/>
            <person name="Daub J."/>
            <person name="David R.G."/>
            <person name="Delcher A.L."/>
            <person name="Delehaunty K."/>
            <person name="Do C.B."/>
            <person name="Ebling H."/>
            <person name="Edwards K."/>
            <person name="Eickbush T."/>
            <person name="Evans J.D."/>
            <person name="Filipski A."/>
            <person name="Findeiss S."/>
            <person name="Freyhult E."/>
            <person name="Fulton L."/>
            <person name="Fulton R."/>
            <person name="Garcia A.C."/>
            <person name="Gardiner A."/>
            <person name="Garfield D.A."/>
            <person name="Garvin B.E."/>
            <person name="Gibson G."/>
            <person name="Gilbert D."/>
            <person name="Gnerre S."/>
            <person name="Godfrey J."/>
            <person name="Good R."/>
            <person name="Gotea V."/>
            <person name="Gravely B."/>
            <person name="Greenberg A.J."/>
            <person name="Griffiths-Jones S."/>
            <person name="Gross S."/>
            <person name="Guigo R."/>
            <person name="Gustafson E.A."/>
            <person name="Haerty W."/>
            <person name="Hahn M.W."/>
            <person name="Halligan D.L."/>
            <person name="Halpern A.L."/>
            <person name="Halter G.M."/>
            <person name="Han M.V."/>
            <person name="Heger A."/>
            <person name="Hillier L."/>
            <person name="Hinrichs A.S."/>
            <person name="Holmes I."/>
            <person name="Hoskins R.A."/>
            <person name="Hubisz M.J."/>
            <person name="Hultmark D."/>
            <person name="Huntley M.A."/>
            <person name="Jaffe D.B."/>
            <person name="Jagadeeshan S."/>
            <person name="Jeck W.R."/>
            <person name="Johnson J."/>
            <person name="Jones C.D."/>
            <person name="Jordan W.C."/>
            <person name="Karpen G.H."/>
            <person name="Kataoka E."/>
            <person name="Keightley P.D."/>
            <person name="Kheradpour P."/>
            <person name="Kirkness E.F."/>
            <person name="Koerich L.B."/>
            <person name="Kristiansen K."/>
            <person name="Kudrna D."/>
            <person name="Kulathinal R.J."/>
            <person name="Kumar S."/>
            <person name="Kwok R."/>
            <person name="Lander E."/>
            <person name="Langley C.H."/>
            <person name="Lapoint R."/>
            <person name="Lazzaro B.P."/>
            <person name="Lee S.J."/>
            <person name="Levesque L."/>
            <person name="Li R."/>
            <person name="Lin C.F."/>
            <person name="Lin M.F."/>
            <person name="Lindblad-Toh K."/>
            <person name="Llopart A."/>
            <person name="Long M."/>
            <person name="Low L."/>
            <person name="Lozovsky E."/>
            <person name="Lu J."/>
            <person name="Luo M."/>
            <person name="Machado C.A."/>
            <person name="Makalowski W."/>
            <person name="Marzo M."/>
            <person name="Matsuda M."/>
            <person name="Matzkin L."/>
            <person name="McAllister B."/>
            <person name="McBride C.S."/>
            <person name="McKernan B."/>
            <person name="McKernan K."/>
            <person name="Mendez-Lago M."/>
            <person name="Minx P."/>
            <person name="Mollenhauer M.U."/>
            <person name="Montooth K."/>
            <person name="Mount S.M."/>
            <person name="Mu X."/>
            <person name="Myers E."/>
            <person name="Negre B."/>
            <person name="Newfeld S."/>
            <person name="Nielsen R."/>
            <person name="Noor M.A."/>
            <person name="O'Grady P."/>
            <person name="Pachter L."/>
            <person name="Papaceit M."/>
            <person name="Parisi M.J."/>
            <person name="Parisi M."/>
            <person name="Parts L."/>
            <person name="Pedersen J.S."/>
            <person name="Pesole G."/>
            <person name="Phillippy A.M."/>
            <person name="Ponting C.P."/>
            <person name="Pop M."/>
            <person name="Porcelli D."/>
            <person name="Powell J.R."/>
            <person name="Prohaska S."/>
            <person name="Pruitt K."/>
            <person name="Puig M."/>
            <person name="Quesneville H."/>
            <person name="Ram K.R."/>
            <person name="Rand D."/>
            <person name="Rasmussen M.D."/>
            <person name="Reed L.K."/>
            <person name="Reenan R."/>
            <person name="Reily A."/>
            <person name="Remington K.A."/>
            <person name="Rieger T.T."/>
            <person name="Ritchie M.G."/>
            <person name="Robin C."/>
            <person name="Rogers Y.H."/>
            <person name="Rohde C."/>
            <person name="Rozas J."/>
            <person name="Rubenfield M.J."/>
            <person name="Ruiz A."/>
            <person name="Russo S."/>
            <person name="Salzberg S.L."/>
            <person name="Sanchez-Gracia A."/>
            <person name="Saranga D.J."/>
            <person name="Sato H."/>
            <person name="Schaeffer S.W."/>
            <person name="Schatz M.C."/>
            <person name="Schlenke T."/>
            <person name="Schwartz R."/>
            <person name="Segarra C."/>
            <person name="Singh R.S."/>
            <person name="Sirot L."/>
            <person name="Sirota M."/>
            <person name="Sisneros N.B."/>
            <person name="Smith C.D."/>
            <person name="Smith T.F."/>
            <person name="Spieth J."/>
            <person name="Stage D.E."/>
            <person name="Stark A."/>
            <person name="Stephan W."/>
            <person name="Strausberg R.L."/>
            <person name="Strempel S."/>
            <person name="Sturgill D."/>
            <person name="Sutton G."/>
            <person name="Sutton G.G."/>
            <person name="Tao W."/>
            <person name="Teichmann S."/>
            <person name="Tobari Y.N."/>
            <person name="Tomimura Y."/>
            <person name="Tsolas J.M."/>
            <person name="Valente V.L."/>
            <person name="Venter E."/>
            <person name="Venter J.C."/>
            <person name="Vicario S."/>
            <person name="Vieira F.G."/>
            <person name="Vilella A.J."/>
            <person name="Villasante A."/>
            <person name="Walenz B."/>
            <person name="Wang J."/>
            <person name="Wasserman M."/>
            <person name="Watts T."/>
            <person name="Wilson D."/>
            <person name="Wilson R.K."/>
            <person name="Wing R.A."/>
            <person name="Wolfner M.F."/>
            <person name="Wong A."/>
            <person name="Wong G.K."/>
            <person name="Wu C.I."/>
            <person name="Wu G."/>
            <person name="Yamamoto D."/>
            <person name="Yang H.P."/>
            <person name="Yang S.P."/>
            <person name="Yorke J.A."/>
            <person name="Yoshida K."/>
            <person name="Zdobnov E."/>
            <person name="Zhang P."/>
            <person name="Zhang Y."/>
            <person name="Zimin A.V."/>
            <person name="Baldwin J."/>
            <person name="Abdouelleil A."/>
            <person name="Abdulkadir J."/>
            <person name="Abebe A."/>
            <person name="Abera B."/>
            <person name="Abreu J."/>
            <person name="Acer S.C."/>
            <person name="Aftuck L."/>
            <person name="Alexander A."/>
            <person name="An P."/>
            <person name="Anderson E."/>
            <person name="Anderson S."/>
            <person name="Arachi H."/>
            <person name="Azer M."/>
            <person name="Bachantsang P."/>
            <person name="Barry A."/>
            <person name="Bayul T."/>
            <person name="Berlin A."/>
            <person name="Bessette D."/>
            <person name="Bloom T."/>
            <person name="Blye J."/>
            <person name="Boguslavskiy L."/>
            <person name="Bonnet C."/>
            <person name="Boukhgalter B."/>
            <person name="Bourzgui I."/>
            <person name="Brown A."/>
            <person name="Cahill P."/>
            <person name="Channer S."/>
            <person name="Cheshatsang Y."/>
            <person name="Chuda L."/>
            <person name="Citroen M."/>
            <person name="Collymore A."/>
            <person name="Cooke P."/>
            <person name="Costello M."/>
            <person name="D'Aco K."/>
            <person name="Daza R."/>
            <person name="De Haan G."/>
            <person name="DeGray S."/>
            <person name="DeMaso C."/>
            <person name="Dhargay N."/>
            <person name="Dooley K."/>
            <person name="Dooley E."/>
            <person name="Doricent M."/>
            <person name="Dorje P."/>
            <person name="Dorjee K."/>
            <person name="Dupes A."/>
            <person name="Elong R."/>
            <person name="Falk J."/>
            <person name="Farina A."/>
            <person name="Faro S."/>
            <person name="Ferguson D."/>
            <person name="Fisher S."/>
            <person name="Foley C.D."/>
            <person name="Franke A."/>
            <person name="Friedrich D."/>
            <person name="Gadbois L."/>
            <person name="Gearin G."/>
            <person name="Gearin C.R."/>
            <person name="Giannoukos G."/>
            <person name="Goode T."/>
            <person name="Graham J."/>
            <person name="Grandbois E."/>
            <person name="Grewal S."/>
            <person name="Gyaltsen K."/>
            <person name="Hafez N."/>
            <person name="Hagos B."/>
            <person name="Hall J."/>
            <person name="Henson C."/>
            <person name="Hollinger A."/>
            <person name="Honan T."/>
            <person name="Huard M.D."/>
            <person name="Hughes L."/>
            <person name="Hurhula B."/>
            <person name="Husby M.E."/>
            <person name="Kamat A."/>
            <person name="Kanga B."/>
            <person name="Kashin S."/>
            <person name="Khazanovich D."/>
            <person name="Kisner P."/>
            <person name="Lance K."/>
            <person name="Lara M."/>
            <person name="Lee W."/>
            <person name="Lennon N."/>
            <person name="Letendre F."/>
            <person name="LeVine R."/>
            <person name="Lipovsky A."/>
            <person name="Liu X."/>
            <person name="Liu J."/>
            <person name="Liu S."/>
            <person name="Lokyitsang T."/>
            <person name="Lokyitsang Y."/>
            <person name="Lubonja R."/>
            <person name="Lui A."/>
            <person name="MacDonald P."/>
            <person name="Magnisalis V."/>
            <person name="Maru K."/>
            <person name="Matthews C."/>
            <person name="McCusker W."/>
            <person name="McDonough S."/>
            <person name="Mehta T."/>
            <person name="Meldrim J."/>
            <person name="Meneus L."/>
            <person name="Mihai O."/>
            <person name="Mihalev A."/>
            <person name="Mihova T."/>
            <person name="Mittelman R."/>
            <person name="Mlenga V."/>
            <person name="Montmayeur A."/>
            <person name="Mulrain L."/>
            <person name="Navidi A."/>
            <person name="Naylor J."/>
            <person name="Negash T."/>
            <person name="Nguyen T."/>
            <person name="Nguyen N."/>
            <person name="Nicol R."/>
            <person name="Norbu C."/>
            <person name="Norbu N."/>
            <person name="Novod N."/>
            <person name="O'Neill B."/>
            <person name="Osman S."/>
            <person name="Markiewicz E."/>
            <person name="Oyono O.L."/>
            <person name="Patti C."/>
            <person name="Phunkhang P."/>
            <person name="Pierre F."/>
            <person name="Priest M."/>
            <person name="Raghuraman S."/>
            <person name="Rege F."/>
            <person name="Reyes R."/>
            <person name="Rise C."/>
            <person name="Rogov P."/>
            <person name="Ross K."/>
            <person name="Ryan E."/>
            <person name="Settipalli S."/>
            <person name="Shea T."/>
            <person name="Sherpa N."/>
            <person name="Shi L."/>
            <person name="Shih D."/>
            <person name="Sparrow T."/>
            <person name="Spaulding J."/>
            <person name="Stalker J."/>
            <person name="Stange-Thomann N."/>
            <person name="Stavropoulos S."/>
            <person name="Stone C."/>
            <person name="Strader C."/>
            <person name="Tesfaye S."/>
            <person name="Thomson T."/>
            <person name="Thoulutsang Y."/>
            <person name="Thoulutsang D."/>
            <person name="Topham K."/>
            <person name="Topping I."/>
            <person name="Tsamla T."/>
            <person name="Vassiliev H."/>
            <person name="Vo A."/>
            <person name="Wangchuk T."/>
            <person name="Wangdi T."/>
            <person name="Weiand M."/>
            <person name="Wilkinson J."/>
            <person name="Wilson A."/>
            <person name="Yadav S."/>
            <person name="Young G."/>
            <person name="Yu Q."/>
            <person name="Zembek L."/>
            <person name="Zhong D."/>
            <person name="Zimmer A."/>
            <person name="Zwirko Z."/>
            <person name="Jaffe D.B."/>
            <person name="Alvarez P."/>
            <person name="Brockman W."/>
            <person name="Butler J."/>
            <person name="Chin C."/>
            <person name="Gnerre S."/>
            <person name="Grabherr M."/>
            <person name="Kleber M."/>
            <person name="Mauceli E."/>
            <person name="MacCallum I."/>
        </authorList>
    </citation>
    <scope>NUCLEOTIDE SEQUENCE [LARGE SCALE GENOMIC DNA]</scope>
    <source>
        <strain evidence="8">Tucson 14024-0371.13</strain>
    </source>
</reference>
<feature type="domain" description="BPTI/Kunitz inhibitor" evidence="6">
    <location>
        <begin position="25"/>
        <end position="80"/>
    </location>
</feature>
<accession>B3MP56</accession>
<proteinExistence type="inferred from homology"/>
<dbReference type="InterPro" id="IPR036880">
    <property type="entry name" value="Kunitz_BPTI_sf"/>
</dbReference>
<dbReference type="eggNOG" id="KOG4295">
    <property type="taxonomic scope" value="Eukaryota"/>
</dbReference>
<name>B3MP56_DROAN</name>
<evidence type="ECO:0000256" key="5">
    <source>
        <dbReference type="SAM" id="SignalP"/>
    </source>
</evidence>
<dbReference type="EMBL" id="CH902620">
    <property type="protein sequence ID" value="EDV31222.1"/>
    <property type="molecule type" value="Genomic_DNA"/>
</dbReference>
<keyword evidence="1" id="KW-0646">Protease inhibitor</keyword>
<dbReference type="Gene3D" id="4.10.410.10">
    <property type="entry name" value="Pancreatic trypsin inhibitor Kunitz domain"/>
    <property type="match status" value="1"/>
</dbReference>
<evidence type="ECO:0000259" key="6">
    <source>
        <dbReference type="PROSITE" id="PS50279"/>
    </source>
</evidence>
<dbReference type="OrthoDB" id="4473401at2759"/>
<dbReference type="KEGG" id="dan:6498060"/>
<evidence type="ECO:0000256" key="2">
    <source>
        <dbReference type="ARBA" id="ARBA00022900"/>
    </source>
</evidence>
<keyword evidence="2" id="KW-0722">Serine protease inhibitor</keyword>
<dbReference type="InParanoid" id="B3MP56"/>
<dbReference type="Pfam" id="PF00014">
    <property type="entry name" value="Kunitz_BPTI"/>
    <property type="match status" value="1"/>
</dbReference>
<evidence type="ECO:0000256" key="4">
    <source>
        <dbReference type="ARBA" id="ARBA00038506"/>
    </source>
</evidence>
<dbReference type="SMART" id="SM00131">
    <property type="entry name" value="KU"/>
    <property type="match status" value="1"/>
</dbReference>
<evidence type="ECO:0000256" key="3">
    <source>
        <dbReference type="ARBA" id="ARBA00023157"/>
    </source>
</evidence>
<dbReference type="HOGENOM" id="CLU_164133_0_2_1"/>
<dbReference type="InterPro" id="IPR051388">
    <property type="entry name" value="Serpin_venom_toxin"/>
</dbReference>
<dbReference type="GeneID" id="6498060"/>
<dbReference type="GO" id="GO:0004867">
    <property type="term" value="F:serine-type endopeptidase inhibitor activity"/>
    <property type="evidence" value="ECO:0007669"/>
    <property type="project" value="UniProtKB-KW"/>
</dbReference>
<dbReference type="InterPro" id="IPR020901">
    <property type="entry name" value="Prtase_inh_Kunz-CS"/>
</dbReference>
<organism evidence="7 8">
    <name type="scientific">Drosophila ananassae</name>
    <name type="common">Fruit fly</name>
    <dbReference type="NCBI Taxonomy" id="7217"/>
    <lineage>
        <taxon>Eukaryota</taxon>
        <taxon>Metazoa</taxon>
        <taxon>Ecdysozoa</taxon>
        <taxon>Arthropoda</taxon>
        <taxon>Hexapoda</taxon>
        <taxon>Insecta</taxon>
        <taxon>Pterygota</taxon>
        <taxon>Neoptera</taxon>
        <taxon>Endopterygota</taxon>
        <taxon>Diptera</taxon>
        <taxon>Brachycera</taxon>
        <taxon>Muscomorpha</taxon>
        <taxon>Ephydroidea</taxon>
        <taxon>Drosophilidae</taxon>
        <taxon>Drosophila</taxon>
        <taxon>Sophophora</taxon>
    </lineage>
</organism>
<feature type="signal peptide" evidence="5">
    <location>
        <begin position="1"/>
        <end position="19"/>
    </location>
</feature>
<keyword evidence="5" id="KW-0732">Signal</keyword>
<dbReference type="Proteomes" id="UP000007801">
    <property type="component" value="Unassembled WGS sequence"/>
</dbReference>
<protein>
    <recommendedName>
        <fullName evidence="6">BPTI/Kunitz inhibitor domain-containing protein</fullName>
    </recommendedName>
</protein>
<evidence type="ECO:0000256" key="1">
    <source>
        <dbReference type="ARBA" id="ARBA00022690"/>
    </source>
</evidence>
<dbReference type="FunFam" id="4.10.410.10:FF:000020">
    <property type="entry name" value="Collagen, type VI, alpha 3"/>
    <property type="match status" value="1"/>
</dbReference>
<dbReference type="PANTHER" id="PTHR46751">
    <property type="entry name" value="EPPIN"/>
    <property type="match status" value="1"/>
</dbReference>
<dbReference type="PRINTS" id="PR00759">
    <property type="entry name" value="BASICPTASE"/>
</dbReference>
<keyword evidence="8" id="KW-1185">Reference proteome</keyword>
<dbReference type="PROSITE" id="PS00280">
    <property type="entry name" value="BPTI_KUNITZ_1"/>
    <property type="match status" value="1"/>
</dbReference>
<dbReference type="PROSITE" id="PS50279">
    <property type="entry name" value="BPTI_KUNITZ_2"/>
    <property type="match status" value="1"/>
</dbReference>
<dbReference type="SUPFAM" id="SSF57362">
    <property type="entry name" value="BPTI-like"/>
    <property type="match status" value="1"/>
</dbReference>
<evidence type="ECO:0000313" key="7">
    <source>
        <dbReference type="EMBL" id="EDV31222.1"/>
    </source>
</evidence>
<dbReference type="InterPro" id="IPR002223">
    <property type="entry name" value="Kunitz_BPTI"/>
</dbReference>
<dbReference type="AlphaFoldDB" id="B3MP56"/>
<feature type="chain" id="PRO_5002793207" description="BPTI/Kunitz inhibitor domain-containing protein" evidence="5">
    <location>
        <begin position="20"/>
        <end position="82"/>
    </location>
</feature>
<dbReference type="OMA" id="YPDKDEC"/>
<sequence>MKFLVLIFFLLVLVGLAVGLKDPACGLQPAKDGDGVARCLAYIPSYTYYPDKDECSEFIYGGCDGNDNRFDSKELCEAKCKE</sequence>
<dbReference type="PANTHER" id="PTHR46751:SF1">
    <property type="entry name" value="WAP FOUR-DISULFIDE CORE DOMAIN PROTEIN 6A"/>
    <property type="match status" value="1"/>
</dbReference>
<dbReference type="PhylomeDB" id="B3MP56"/>